<dbReference type="STRING" id="477690.SAMN05216474_2667"/>
<gene>
    <name evidence="10" type="ORF">SAMN05216474_2667</name>
</gene>
<keyword evidence="11" id="KW-1185">Reference proteome</keyword>
<feature type="transmembrane region" description="Helical" evidence="8">
    <location>
        <begin position="359"/>
        <end position="383"/>
    </location>
</feature>
<name>A0A1I7BC39_9FLAO</name>
<dbReference type="PANTHER" id="PTHR33908:SF3">
    <property type="entry name" value="UNDECAPRENYL PHOSPHATE-ALPHA-4-AMINO-4-DEOXY-L-ARABINOSE ARABINOSYL TRANSFERASE"/>
    <property type="match status" value="1"/>
</dbReference>
<proteinExistence type="predicted"/>
<sequence>MRTNITQRTLFVVLLLLLFIPLFQHLGSLPIQTWDEARLAVNAYEMLHNHDFIVTYHEGEPDMWNTKPPLLIWLHVLSASIFGISEFSLRLPSALAALFTCVLLFQFTRKFFDNFWMGFITALVLVTSAGYVSLHGTRTLDYDALLTLFSTLALISIFKYTQEKQNKDLYLFFLALTLGVLTKSVVILIFTPAIILFLLLQKQLLELLKNKHLYFGILGFLTLVLGYYGLRELYNPGYINAVFENELGGRYLAVIEEHKKGFWFYYENLIRGRFKAWYLLIPIGCITGFINKDKKIVALTLFLTLSVLVFFGVISNSNTKLMWYDLPLYPLLAILASYPLFLAFQFLKSSKLTDNHLRYNILPYIFLFFIFITPYRSIIAFTYKPELEEYNFQYHALSFRLQNGLKHPETIDNTSIVYKGYNTQLIYYVNLLRDKDIAVNFKSLDNLSPGDTVILTQEEVDTMLPKLYNYQLLNDKDYVKTYIIHDRK</sequence>
<evidence type="ECO:0000313" key="11">
    <source>
        <dbReference type="Proteomes" id="UP000236454"/>
    </source>
</evidence>
<feature type="transmembrane region" description="Helical" evidence="8">
    <location>
        <begin position="170"/>
        <end position="200"/>
    </location>
</feature>
<organism evidence="10 11">
    <name type="scientific">Lishizhenia tianjinensis</name>
    <dbReference type="NCBI Taxonomy" id="477690"/>
    <lineage>
        <taxon>Bacteria</taxon>
        <taxon>Pseudomonadati</taxon>
        <taxon>Bacteroidota</taxon>
        <taxon>Flavobacteriia</taxon>
        <taxon>Flavobacteriales</taxon>
        <taxon>Crocinitomicaceae</taxon>
        <taxon>Lishizhenia</taxon>
    </lineage>
</organism>
<dbReference type="RefSeq" id="WP_090251381.1">
    <property type="nucleotide sequence ID" value="NZ_FPAS01000005.1"/>
</dbReference>
<dbReference type="GO" id="GO:0010041">
    <property type="term" value="P:response to iron(III) ion"/>
    <property type="evidence" value="ECO:0007669"/>
    <property type="project" value="TreeGrafter"/>
</dbReference>
<evidence type="ECO:0000259" key="9">
    <source>
        <dbReference type="Pfam" id="PF13231"/>
    </source>
</evidence>
<evidence type="ECO:0000256" key="5">
    <source>
        <dbReference type="ARBA" id="ARBA00022692"/>
    </source>
</evidence>
<dbReference type="GO" id="GO:0009103">
    <property type="term" value="P:lipopolysaccharide biosynthetic process"/>
    <property type="evidence" value="ECO:0007669"/>
    <property type="project" value="UniProtKB-ARBA"/>
</dbReference>
<feature type="transmembrane region" description="Helical" evidence="8">
    <location>
        <begin position="68"/>
        <end position="84"/>
    </location>
</feature>
<accession>A0A1I7BC39</accession>
<dbReference type="GO" id="GO:0016763">
    <property type="term" value="F:pentosyltransferase activity"/>
    <property type="evidence" value="ECO:0007669"/>
    <property type="project" value="TreeGrafter"/>
</dbReference>
<dbReference type="GO" id="GO:0005886">
    <property type="term" value="C:plasma membrane"/>
    <property type="evidence" value="ECO:0007669"/>
    <property type="project" value="UniProtKB-SubCell"/>
</dbReference>
<keyword evidence="6 8" id="KW-1133">Transmembrane helix</keyword>
<evidence type="ECO:0000256" key="6">
    <source>
        <dbReference type="ARBA" id="ARBA00022989"/>
    </source>
</evidence>
<reference evidence="10 11" key="1">
    <citation type="submission" date="2016-10" db="EMBL/GenBank/DDBJ databases">
        <authorList>
            <person name="de Groot N.N."/>
        </authorList>
    </citation>
    <scope>NUCLEOTIDE SEQUENCE [LARGE SCALE GENOMIC DNA]</scope>
    <source>
        <strain evidence="10 11">CGMCC 1.7005</strain>
    </source>
</reference>
<feature type="transmembrane region" description="Helical" evidence="8">
    <location>
        <begin position="212"/>
        <end position="230"/>
    </location>
</feature>
<keyword evidence="7 8" id="KW-0472">Membrane</keyword>
<dbReference type="PANTHER" id="PTHR33908">
    <property type="entry name" value="MANNOSYLTRANSFERASE YKCB-RELATED"/>
    <property type="match status" value="1"/>
</dbReference>
<feature type="transmembrane region" description="Helical" evidence="8">
    <location>
        <begin position="115"/>
        <end position="133"/>
    </location>
</feature>
<dbReference type="InterPro" id="IPR050297">
    <property type="entry name" value="LipidA_mod_glycosyltrf_83"/>
</dbReference>
<feature type="transmembrane region" description="Helical" evidence="8">
    <location>
        <begin position="326"/>
        <end position="347"/>
    </location>
</feature>
<evidence type="ECO:0000256" key="1">
    <source>
        <dbReference type="ARBA" id="ARBA00004651"/>
    </source>
</evidence>
<dbReference type="OrthoDB" id="9792789at2"/>
<feature type="transmembrane region" description="Helical" evidence="8">
    <location>
        <begin position="274"/>
        <end position="290"/>
    </location>
</feature>
<protein>
    <submittedName>
        <fullName evidence="10">4-amino-4-deoxy-L-arabinose transferase</fullName>
    </submittedName>
</protein>
<feature type="domain" description="Glycosyltransferase RgtA/B/C/D-like" evidence="9">
    <location>
        <begin position="67"/>
        <end position="225"/>
    </location>
</feature>
<evidence type="ECO:0000256" key="7">
    <source>
        <dbReference type="ARBA" id="ARBA00023136"/>
    </source>
</evidence>
<evidence type="ECO:0000313" key="10">
    <source>
        <dbReference type="EMBL" id="SFT84763.1"/>
    </source>
</evidence>
<keyword evidence="2" id="KW-1003">Cell membrane</keyword>
<feature type="transmembrane region" description="Helical" evidence="8">
    <location>
        <begin position="297"/>
        <end position="314"/>
    </location>
</feature>
<comment type="subcellular location">
    <subcellularLocation>
        <location evidence="1">Cell membrane</location>
        <topology evidence="1">Multi-pass membrane protein</topology>
    </subcellularLocation>
</comment>
<dbReference type="Pfam" id="PF13231">
    <property type="entry name" value="PMT_2"/>
    <property type="match status" value="1"/>
</dbReference>
<evidence type="ECO:0000256" key="2">
    <source>
        <dbReference type="ARBA" id="ARBA00022475"/>
    </source>
</evidence>
<dbReference type="EMBL" id="FPAS01000005">
    <property type="protein sequence ID" value="SFT84763.1"/>
    <property type="molecule type" value="Genomic_DNA"/>
</dbReference>
<dbReference type="AlphaFoldDB" id="A0A1I7BC39"/>
<dbReference type="Proteomes" id="UP000236454">
    <property type="component" value="Unassembled WGS sequence"/>
</dbReference>
<keyword evidence="3" id="KW-0328">Glycosyltransferase</keyword>
<dbReference type="InterPro" id="IPR038731">
    <property type="entry name" value="RgtA/B/C-like"/>
</dbReference>
<keyword evidence="5 8" id="KW-0812">Transmembrane</keyword>
<evidence type="ECO:0000256" key="3">
    <source>
        <dbReference type="ARBA" id="ARBA00022676"/>
    </source>
</evidence>
<evidence type="ECO:0000256" key="8">
    <source>
        <dbReference type="SAM" id="Phobius"/>
    </source>
</evidence>
<evidence type="ECO:0000256" key="4">
    <source>
        <dbReference type="ARBA" id="ARBA00022679"/>
    </source>
</evidence>
<feature type="transmembrane region" description="Helical" evidence="8">
    <location>
        <begin position="140"/>
        <end position="158"/>
    </location>
</feature>
<keyword evidence="4 10" id="KW-0808">Transferase</keyword>